<evidence type="ECO:0000313" key="3">
    <source>
        <dbReference type="Proteomes" id="UP000054921"/>
    </source>
</evidence>
<name>A0A0W0S6S1_9GAMM</name>
<dbReference type="Proteomes" id="UP000277577">
    <property type="component" value="Chromosome"/>
</dbReference>
<dbReference type="RefSeq" id="WP_028382361.1">
    <property type="nucleotide sequence ID" value="NZ_CAAAIT010000002.1"/>
</dbReference>
<evidence type="ECO:0000313" key="4">
    <source>
        <dbReference type="Proteomes" id="UP000277577"/>
    </source>
</evidence>
<protein>
    <submittedName>
        <fullName evidence="1">Uncharacterized protein</fullName>
    </submittedName>
</protein>
<dbReference type="Proteomes" id="UP000054921">
    <property type="component" value="Unassembled WGS sequence"/>
</dbReference>
<dbReference type="PATRIC" id="fig|28084.5.peg.915"/>
<reference evidence="2 4" key="2">
    <citation type="submission" date="2018-12" db="EMBL/GenBank/DDBJ databases">
        <authorList>
            <consortium name="Pathogen Informatics"/>
        </authorList>
    </citation>
    <scope>NUCLEOTIDE SEQUENCE [LARGE SCALE GENOMIC DNA]</scope>
    <source>
        <strain evidence="2 4">NCTC11976</strain>
    </source>
</reference>
<keyword evidence="4" id="KW-1185">Reference proteome</keyword>
<dbReference type="EMBL" id="LR134173">
    <property type="protein sequence ID" value="VEB35695.1"/>
    <property type="molecule type" value="Genomic_DNA"/>
</dbReference>
<organism evidence="1 3">
    <name type="scientific">Legionella cherrii</name>
    <dbReference type="NCBI Taxonomy" id="28084"/>
    <lineage>
        <taxon>Bacteria</taxon>
        <taxon>Pseudomonadati</taxon>
        <taxon>Pseudomonadota</taxon>
        <taxon>Gammaproteobacteria</taxon>
        <taxon>Legionellales</taxon>
        <taxon>Legionellaceae</taxon>
        <taxon>Legionella</taxon>
    </lineage>
</organism>
<dbReference type="OrthoDB" id="5649950at2"/>
<evidence type="ECO:0000313" key="1">
    <source>
        <dbReference type="EMBL" id="KTC78827.1"/>
    </source>
</evidence>
<evidence type="ECO:0000313" key="2">
    <source>
        <dbReference type="EMBL" id="VEB35695.1"/>
    </source>
</evidence>
<dbReference type="AlphaFoldDB" id="A0A0W0S6S1"/>
<proteinExistence type="predicted"/>
<dbReference type="EMBL" id="LNXW01000013">
    <property type="protein sequence ID" value="KTC78827.1"/>
    <property type="molecule type" value="Genomic_DNA"/>
</dbReference>
<sequence length="172" mass="18690">MQSKQEPTTNQAALSLDALFEENTRETVDLPLIQSTAASAMKILMLGNQPGYINEINQLADACAQILEQGSTVDLVVQAIQSGMSASHQQALDKITSEIGLGQFQLNHSNRLTLAGQNLEKRVRCMRHYKETPLAELIEAVTTDTLVQASARFGANLGDFDFLNCKPGSAKL</sequence>
<gene>
    <name evidence="1" type="ORF">Lche_0847</name>
    <name evidence="2" type="ORF">NCTC11976_01488</name>
</gene>
<accession>A0A0W0S6S1</accession>
<reference evidence="1 3" key="1">
    <citation type="submission" date="2015-11" db="EMBL/GenBank/DDBJ databases">
        <title>Genomic analysis of 38 Legionella species identifies large and diverse effector repertoires.</title>
        <authorList>
            <person name="Burstein D."/>
            <person name="Amaro F."/>
            <person name="Zusman T."/>
            <person name="Lifshitz Z."/>
            <person name="Cohen O."/>
            <person name="Gilbert J.A."/>
            <person name="Pupko T."/>
            <person name="Shuman H.A."/>
            <person name="Segal G."/>
        </authorList>
    </citation>
    <scope>NUCLEOTIDE SEQUENCE [LARGE SCALE GENOMIC DNA]</scope>
    <source>
        <strain evidence="1 3">ORW</strain>
    </source>
</reference>